<evidence type="ECO:0000313" key="2">
    <source>
        <dbReference type="EMBL" id="WXK80181.1"/>
    </source>
</evidence>
<dbReference type="SUPFAM" id="SSF160631">
    <property type="entry name" value="SMI1/KNR4-like"/>
    <property type="match status" value="1"/>
</dbReference>
<proteinExistence type="predicted"/>
<dbReference type="InterPro" id="IPR016024">
    <property type="entry name" value="ARM-type_fold"/>
</dbReference>
<dbReference type="InterPro" id="IPR004155">
    <property type="entry name" value="PBS_lyase_HEAT"/>
</dbReference>
<reference evidence="2 3" key="1">
    <citation type="submission" date="2024-03" db="EMBL/GenBank/DDBJ databases">
        <title>The complete genome of Streptomyces sirii sp.nov.</title>
        <authorList>
            <person name="Zakalyukina Y.V."/>
            <person name="Belik A.R."/>
            <person name="Biryukov M.V."/>
            <person name="Baturina O.A."/>
            <person name="Kabilov M.R."/>
        </authorList>
    </citation>
    <scope>NUCLEOTIDE SEQUENCE [LARGE SCALE GENOMIC DNA]</scope>
    <source>
        <strain evidence="2 3">BP-8</strain>
    </source>
</reference>
<gene>
    <name evidence="2" type="ORF">WAB15_31570</name>
</gene>
<dbReference type="SMART" id="SM00567">
    <property type="entry name" value="EZ_HEAT"/>
    <property type="match status" value="3"/>
</dbReference>
<name>A0ABZ2QV83_9ACTN</name>
<dbReference type="EMBL" id="CP147982">
    <property type="protein sequence ID" value="WXK80181.1"/>
    <property type="molecule type" value="Genomic_DNA"/>
</dbReference>
<dbReference type="Pfam" id="PF13646">
    <property type="entry name" value="HEAT_2"/>
    <property type="match status" value="1"/>
</dbReference>
<dbReference type="Gene3D" id="1.25.10.10">
    <property type="entry name" value="Leucine-rich Repeat Variant"/>
    <property type="match status" value="2"/>
</dbReference>
<dbReference type="Gene3D" id="3.40.1580.10">
    <property type="entry name" value="SMI1/KNR4-like"/>
    <property type="match status" value="1"/>
</dbReference>
<keyword evidence="3" id="KW-1185">Reference proteome</keyword>
<dbReference type="InterPro" id="IPR011989">
    <property type="entry name" value="ARM-like"/>
</dbReference>
<sequence length="347" mass="37669">MDERLPGIAAKLALVRKLPGRARSMGEETHRFRLGPPLPESRIADFEREHGIRLPESYRGFLTTIGHAGAGPHHGLAPLDDWDHLVLGRIPPGHLAAPFPLSPTDPPDPDWHEVPGDDDAEPYPGLITLTGSGCSLYTALVVSGPARGRVVNVCVELRPPDFCHDTDFLAWYERWLDETLDGMDTSGFDRSLPFDQPVLVSVLRDAPDPRRRYAAAWTLGRYPGPVPAVRSALRAAAVADAAAEVREAAVIALGRRPDPADEPALIRALSDAHAATRGVALSVLSRRGTAWYARARALLADPSPEVRHTAARVLDDSGVLTEQDLAPLLADPDRSVRSMAAWRLESL</sequence>
<evidence type="ECO:0000259" key="1">
    <source>
        <dbReference type="SMART" id="SM00860"/>
    </source>
</evidence>
<dbReference type="RefSeq" id="WP_399146276.1">
    <property type="nucleotide sequence ID" value="NZ_CP147982.1"/>
</dbReference>
<dbReference type="SUPFAM" id="SSF48371">
    <property type="entry name" value="ARM repeat"/>
    <property type="match status" value="1"/>
</dbReference>
<feature type="domain" description="Knr4/Smi1-like" evidence="1">
    <location>
        <begin position="37"/>
        <end position="178"/>
    </location>
</feature>
<accession>A0ABZ2QV83</accession>
<dbReference type="InterPro" id="IPR037883">
    <property type="entry name" value="Knr4/Smi1-like_sf"/>
</dbReference>
<dbReference type="SMART" id="SM00860">
    <property type="entry name" value="SMI1_KNR4"/>
    <property type="match status" value="1"/>
</dbReference>
<evidence type="ECO:0000313" key="3">
    <source>
        <dbReference type="Proteomes" id="UP001626628"/>
    </source>
</evidence>
<dbReference type="InterPro" id="IPR018958">
    <property type="entry name" value="Knr4/Smi1-like_dom"/>
</dbReference>
<protein>
    <submittedName>
        <fullName evidence="2">SMI1/KNR4 family protein</fullName>
    </submittedName>
</protein>
<organism evidence="2 3">
    <name type="scientific">Streptomyces sirii</name>
    <dbReference type="NCBI Taxonomy" id="3127701"/>
    <lineage>
        <taxon>Bacteria</taxon>
        <taxon>Bacillati</taxon>
        <taxon>Actinomycetota</taxon>
        <taxon>Actinomycetes</taxon>
        <taxon>Kitasatosporales</taxon>
        <taxon>Streptomycetaceae</taxon>
        <taxon>Streptomyces</taxon>
    </lineage>
</organism>
<dbReference type="Proteomes" id="UP001626628">
    <property type="component" value="Chromosome"/>
</dbReference>